<dbReference type="PANTHER" id="PTHR43252">
    <property type="entry name" value="TRANSCRIPTIONAL REGULATOR YQJI"/>
    <property type="match status" value="1"/>
</dbReference>
<evidence type="ECO:0000259" key="1">
    <source>
        <dbReference type="Pfam" id="PF03551"/>
    </source>
</evidence>
<comment type="caution">
    <text evidence="3">The sequence shown here is derived from an EMBL/GenBank/DDBJ whole genome shotgun (WGS) entry which is preliminary data.</text>
</comment>
<dbReference type="PANTHER" id="PTHR43252:SF6">
    <property type="entry name" value="NEGATIVE TRANSCRIPTION REGULATOR PADR"/>
    <property type="match status" value="1"/>
</dbReference>
<reference evidence="3 4" key="1">
    <citation type="submission" date="2018-09" db="EMBL/GenBank/DDBJ databases">
        <title>YIM PH 21725 draft genome.</title>
        <authorList>
            <person name="Miao C."/>
        </authorList>
    </citation>
    <scope>NUCLEOTIDE SEQUENCE [LARGE SCALE GENOMIC DNA]</scope>
    <source>
        <strain evidence="4">YIM PH21725</strain>
    </source>
</reference>
<accession>A0A419HRX3</accession>
<sequence>MSLRHAVLGMLADAPGSGYDLLKRFESRENNAWSATQSQLYGELGKLAQTGLIEMTVAGPRGRKEYAITEAGRHELRAWLLDPVPPQPARNEALLRMYFLGEVEPAQAREYVRRQGAEAEEQAERLDALDAAIPWDDSDRSFYGRLVLEWGKRYAAMQREWADWAEHRIRTNRG</sequence>
<dbReference type="InterPro" id="IPR005149">
    <property type="entry name" value="Tscrpt_reg_PadR_N"/>
</dbReference>
<dbReference type="InterPro" id="IPR036388">
    <property type="entry name" value="WH-like_DNA-bd_sf"/>
</dbReference>
<feature type="domain" description="Transcription regulator PadR C-terminal" evidence="2">
    <location>
        <begin position="90"/>
        <end position="169"/>
    </location>
</feature>
<evidence type="ECO:0000313" key="3">
    <source>
        <dbReference type="EMBL" id="RJQ79325.1"/>
    </source>
</evidence>
<dbReference type="InterPro" id="IPR036390">
    <property type="entry name" value="WH_DNA-bd_sf"/>
</dbReference>
<organism evidence="3 4">
    <name type="scientific">Amycolatopsis panacis</name>
    <dbReference type="NCBI Taxonomy" id="2340917"/>
    <lineage>
        <taxon>Bacteria</taxon>
        <taxon>Bacillati</taxon>
        <taxon>Actinomycetota</taxon>
        <taxon>Actinomycetes</taxon>
        <taxon>Pseudonocardiales</taxon>
        <taxon>Pseudonocardiaceae</taxon>
        <taxon>Amycolatopsis</taxon>
    </lineage>
</organism>
<keyword evidence="4" id="KW-1185">Reference proteome</keyword>
<dbReference type="InterPro" id="IPR018309">
    <property type="entry name" value="Tscrpt_reg_PadR_C"/>
</dbReference>
<dbReference type="Pfam" id="PF10400">
    <property type="entry name" value="Vir_act_alpha_C"/>
    <property type="match status" value="1"/>
</dbReference>
<evidence type="ECO:0000259" key="2">
    <source>
        <dbReference type="Pfam" id="PF10400"/>
    </source>
</evidence>
<dbReference type="OrthoDB" id="3186544at2"/>
<dbReference type="Pfam" id="PF03551">
    <property type="entry name" value="PadR"/>
    <property type="match status" value="1"/>
</dbReference>
<dbReference type="RefSeq" id="WP_120026122.1">
    <property type="nucleotide sequence ID" value="NZ_QZFV01000122.1"/>
</dbReference>
<dbReference type="Proteomes" id="UP000285112">
    <property type="component" value="Unassembled WGS sequence"/>
</dbReference>
<protein>
    <submittedName>
        <fullName evidence="3">PadR family transcriptional regulator</fullName>
    </submittedName>
</protein>
<gene>
    <name evidence="3" type="ORF">D5S19_26580</name>
</gene>
<dbReference type="Gene3D" id="6.10.140.190">
    <property type="match status" value="1"/>
</dbReference>
<name>A0A419HRX3_9PSEU</name>
<dbReference type="Gene3D" id="1.10.10.10">
    <property type="entry name" value="Winged helix-like DNA-binding domain superfamily/Winged helix DNA-binding domain"/>
    <property type="match status" value="1"/>
</dbReference>
<proteinExistence type="predicted"/>
<feature type="domain" description="Transcription regulator PadR N-terminal" evidence="1">
    <location>
        <begin position="7"/>
        <end position="77"/>
    </location>
</feature>
<dbReference type="AlphaFoldDB" id="A0A419HRX3"/>
<dbReference type="SUPFAM" id="SSF46785">
    <property type="entry name" value="Winged helix' DNA-binding domain"/>
    <property type="match status" value="1"/>
</dbReference>
<dbReference type="EMBL" id="QZFV01000122">
    <property type="protein sequence ID" value="RJQ79325.1"/>
    <property type="molecule type" value="Genomic_DNA"/>
</dbReference>
<evidence type="ECO:0000313" key="4">
    <source>
        <dbReference type="Proteomes" id="UP000285112"/>
    </source>
</evidence>